<gene>
    <name evidence="1" type="ORF">mPipKuh1_009285</name>
</gene>
<evidence type="ECO:0000313" key="1">
    <source>
        <dbReference type="EMBL" id="KAF6304832.1"/>
    </source>
</evidence>
<reference evidence="1 2" key="1">
    <citation type="journal article" date="2020" name="Nature">
        <title>Six reference-quality genomes reveal evolution of bat adaptations.</title>
        <authorList>
            <person name="Jebb D."/>
            <person name="Huang Z."/>
            <person name="Pippel M."/>
            <person name="Hughes G.M."/>
            <person name="Lavrichenko K."/>
            <person name="Devanna P."/>
            <person name="Winkler S."/>
            <person name="Jermiin L.S."/>
            <person name="Skirmuntt E.C."/>
            <person name="Katzourakis A."/>
            <person name="Burkitt-Gray L."/>
            <person name="Ray D.A."/>
            <person name="Sullivan K.A.M."/>
            <person name="Roscito J.G."/>
            <person name="Kirilenko B.M."/>
            <person name="Davalos L.M."/>
            <person name="Corthals A.P."/>
            <person name="Power M.L."/>
            <person name="Jones G."/>
            <person name="Ransome R.D."/>
            <person name="Dechmann D.K.N."/>
            <person name="Locatelli A.G."/>
            <person name="Puechmaille S.J."/>
            <person name="Fedrigo O."/>
            <person name="Jarvis E.D."/>
            <person name="Hiller M."/>
            <person name="Vernes S.C."/>
            <person name="Myers E.W."/>
            <person name="Teeling E.C."/>
        </authorList>
    </citation>
    <scope>NUCLEOTIDE SEQUENCE [LARGE SCALE GENOMIC DNA]</scope>
    <source>
        <strain evidence="1">MPipKuh1</strain>
        <tissue evidence="1">Flight muscle</tissue>
    </source>
</reference>
<dbReference type="Proteomes" id="UP000558488">
    <property type="component" value="Unassembled WGS sequence"/>
</dbReference>
<proteinExistence type="predicted"/>
<comment type="caution">
    <text evidence="1">The sequence shown here is derived from an EMBL/GenBank/DDBJ whole genome shotgun (WGS) entry which is preliminary data.</text>
</comment>
<sequence>MKEMTFLQGYPNAHLPSQWPFSPSLMTEPGKFSCVRKSTTAHIFTHIFYVFNPVSPSSCVFLALSWICLFGYLFRGHHAWHWAGFWDTHHDLRSRGAHRPGRKTVLPQIIPHVRRATKGTGECYQMC</sequence>
<accession>A0A7J7TW65</accession>
<evidence type="ECO:0000313" key="2">
    <source>
        <dbReference type="Proteomes" id="UP000558488"/>
    </source>
</evidence>
<name>A0A7J7TW65_PIPKU</name>
<organism evidence="1 2">
    <name type="scientific">Pipistrellus kuhlii</name>
    <name type="common">Kuhl's pipistrelle</name>
    <dbReference type="NCBI Taxonomy" id="59472"/>
    <lineage>
        <taxon>Eukaryota</taxon>
        <taxon>Metazoa</taxon>
        <taxon>Chordata</taxon>
        <taxon>Craniata</taxon>
        <taxon>Vertebrata</taxon>
        <taxon>Euteleostomi</taxon>
        <taxon>Mammalia</taxon>
        <taxon>Eutheria</taxon>
        <taxon>Laurasiatheria</taxon>
        <taxon>Chiroptera</taxon>
        <taxon>Yangochiroptera</taxon>
        <taxon>Vespertilionidae</taxon>
        <taxon>Pipistrellus</taxon>
    </lineage>
</organism>
<dbReference type="EMBL" id="JACAGB010000024">
    <property type="protein sequence ID" value="KAF6304832.1"/>
    <property type="molecule type" value="Genomic_DNA"/>
</dbReference>
<dbReference type="AlphaFoldDB" id="A0A7J7TW65"/>
<protein>
    <submittedName>
        <fullName evidence="1">Uncharacterized protein</fullName>
    </submittedName>
</protein>
<keyword evidence="2" id="KW-1185">Reference proteome</keyword>